<protein>
    <submittedName>
        <fullName evidence="10">Methyl-accepting chemotaxis protein</fullName>
    </submittedName>
</protein>
<gene>
    <name evidence="10" type="ORF">SAMN05421734_11067</name>
</gene>
<reference evidence="11" key="1">
    <citation type="submission" date="2016-09" db="EMBL/GenBank/DDBJ databases">
        <authorList>
            <person name="Varghese N."/>
            <person name="Submissions S."/>
        </authorList>
    </citation>
    <scope>NUCLEOTIDE SEQUENCE [LARGE SCALE GENOMIC DNA]</scope>
    <source>
        <strain evidence="11">S5</strain>
    </source>
</reference>
<dbReference type="GO" id="GO:0005886">
    <property type="term" value="C:plasma membrane"/>
    <property type="evidence" value="ECO:0007669"/>
    <property type="project" value="UniProtKB-SubCell"/>
</dbReference>
<keyword evidence="4 6" id="KW-0807">Transducer</keyword>
<keyword evidence="2" id="KW-1003">Cell membrane</keyword>
<organism evidence="10 11">
    <name type="scientific">Pelagirhabdus alkalitolerans</name>
    <dbReference type="NCBI Taxonomy" id="1612202"/>
    <lineage>
        <taxon>Bacteria</taxon>
        <taxon>Bacillati</taxon>
        <taxon>Bacillota</taxon>
        <taxon>Bacilli</taxon>
        <taxon>Bacillales</taxon>
        <taxon>Bacillaceae</taxon>
        <taxon>Pelagirhabdus</taxon>
    </lineage>
</organism>
<accession>A0A1G6M8V5</accession>
<dbReference type="Pfam" id="PF00015">
    <property type="entry name" value="MCPsignal"/>
    <property type="match status" value="1"/>
</dbReference>
<dbReference type="AlphaFoldDB" id="A0A1G6M8V5"/>
<dbReference type="GO" id="GO:0007165">
    <property type="term" value="P:signal transduction"/>
    <property type="evidence" value="ECO:0007669"/>
    <property type="project" value="UniProtKB-KW"/>
</dbReference>
<feature type="transmembrane region" description="Helical" evidence="7">
    <location>
        <begin position="183"/>
        <end position="209"/>
    </location>
</feature>
<evidence type="ECO:0000256" key="5">
    <source>
        <dbReference type="ARBA" id="ARBA00029447"/>
    </source>
</evidence>
<dbReference type="PROSITE" id="PS50111">
    <property type="entry name" value="CHEMOTAXIS_TRANSDUC_2"/>
    <property type="match status" value="1"/>
</dbReference>
<keyword evidence="11" id="KW-1185">Reference proteome</keyword>
<dbReference type="InterPro" id="IPR004089">
    <property type="entry name" value="MCPsignal_dom"/>
</dbReference>
<dbReference type="SMART" id="SM00304">
    <property type="entry name" value="HAMP"/>
    <property type="match status" value="1"/>
</dbReference>
<dbReference type="SMART" id="SM00283">
    <property type="entry name" value="MA"/>
    <property type="match status" value="1"/>
</dbReference>
<dbReference type="PANTHER" id="PTHR32089">
    <property type="entry name" value="METHYL-ACCEPTING CHEMOTAXIS PROTEIN MCPB"/>
    <property type="match status" value="1"/>
</dbReference>
<dbReference type="OrthoDB" id="9804712at2"/>
<evidence type="ECO:0000256" key="2">
    <source>
        <dbReference type="ARBA" id="ARBA00022475"/>
    </source>
</evidence>
<evidence type="ECO:0000256" key="4">
    <source>
        <dbReference type="ARBA" id="ARBA00023224"/>
    </source>
</evidence>
<dbReference type="PANTHER" id="PTHR32089:SF112">
    <property type="entry name" value="LYSOZYME-LIKE PROTEIN-RELATED"/>
    <property type="match status" value="1"/>
</dbReference>
<keyword evidence="7" id="KW-1133">Transmembrane helix</keyword>
<keyword evidence="3 7" id="KW-0472">Membrane</keyword>
<keyword evidence="7" id="KW-0812">Transmembrane</keyword>
<evidence type="ECO:0000313" key="11">
    <source>
        <dbReference type="Proteomes" id="UP000242949"/>
    </source>
</evidence>
<proteinExistence type="inferred from homology"/>
<evidence type="ECO:0000256" key="1">
    <source>
        <dbReference type="ARBA" id="ARBA00004236"/>
    </source>
</evidence>
<comment type="subcellular location">
    <subcellularLocation>
        <location evidence="1">Cell membrane</location>
    </subcellularLocation>
</comment>
<evidence type="ECO:0000256" key="6">
    <source>
        <dbReference type="PROSITE-ProRule" id="PRU00284"/>
    </source>
</evidence>
<dbReference type="InterPro" id="IPR003660">
    <property type="entry name" value="HAMP_dom"/>
</dbReference>
<feature type="transmembrane region" description="Helical" evidence="7">
    <location>
        <begin position="16"/>
        <end position="38"/>
    </location>
</feature>
<dbReference type="Gene3D" id="6.10.340.10">
    <property type="match status" value="1"/>
</dbReference>
<dbReference type="EMBL" id="FMYI01000010">
    <property type="protein sequence ID" value="SDC51988.1"/>
    <property type="molecule type" value="Genomic_DNA"/>
</dbReference>
<dbReference type="SUPFAM" id="SSF58104">
    <property type="entry name" value="Methyl-accepting chemotaxis protein (MCP) signaling domain"/>
    <property type="match status" value="1"/>
</dbReference>
<comment type="similarity">
    <text evidence="5">Belongs to the methyl-accepting chemotaxis (MCP) protein family.</text>
</comment>
<dbReference type="STRING" id="1612202.SAMN05421734_11067"/>
<feature type="domain" description="HAMP" evidence="9">
    <location>
        <begin position="211"/>
        <end position="264"/>
    </location>
</feature>
<evidence type="ECO:0000313" key="10">
    <source>
        <dbReference type="EMBL" id="SDC51988.1"/>
    </source>
</evidence>
<dbReference type="PROSITE" id="PS50885">
    <property type="entry name" value="HAMP"/>
    <property type="match status" value="1"/>
</dbReference>
<dbReference type="Pfam" id="PF00672">
    <property type="entry name" value="HAMP"/>
    <property type="match status" value="1"/>
</dbReference>
<dbReference type="CDD" id="cd11386">
    <property type="entry name" value="MCP_signal"/>
    <property type="match status" value="1"/>
</dbReference>
<dbReference type="Gene3D" id="1.10.287.950">
    <property type="entry name" value="Methyl-accepting chemotaxis protein"/>
    <property type="match status" value="1"/>
</dbReference>
<evidence type="ECO:0000256" key="3">
    <source>
        <dbReference type="ARBA" id="ARBA00023136"/>
    </source>
</evidence>
<dbReference type="Proteomes" id="UP000242949">
    <property type="component" value="Unassembled WGS sequence"/>
</dbReference>
<feature type="domain" description="Methyl-accepting transducer" evidence="8">
    <location>
        <begin position="283"/>
        <end position="533"/>
    </location>
</feature>
<sequence>MTSFNFLRRQSIGKQYGVVFSIVMLFFISSVIATYFLLDQTSDAVAETESTNDIVVEVNQLMSIYQEKYAFIPEYIIDEDEGRLLDYLALSSEFTEQAKRVRELLTVDDHIDTVHHIIDNNHRLDEYYFSDVVPNVQQINTDIFTSLQQDVSELRDETLNQGDILINGATTTNRRSIEGAQQFINTTVGTLIGSIVISLILSILLVFWISRRIRLQLGEVVATSDHIANGQLDTDDLSSDASLEIYSLSNSINRMKTNLKDILGEVSHVADTVSNQGQTFVTISNDVASGSEQVASTIEELANGATSQADEASAISEKTKDFNERIQSAQANSNELVHTSESVLQTSDDGYEKMNHSLQQMNTITKTVEESVENISRLEKDTQEIGKFVEIITGIAEQTNLLALNASIEAARAGESGKGFAVVAEEVRKLAEEVHQASDSITSIVQQIQSNTNTMVKDLEISFEEVNKGRDQMDASSQQFDTIRQNIHSMSEKIDSISSVIDHFEKASADINQSVENIAAISEESAAGAEEISASAIEQKETIGKVSSGAHELQTSIEKIEGLMKRFSL</sequence>
<evidence type="ECO:0000256" key="7">
    <source>
        <dbReference type="SAM" id="Phobius"/>
    </source>
</evidence>
<evidence type="ECO:0000259" key="8">
    <source>
        <dbReference type="PROSITE" id="PS50111"/>
    </source>
</evidence>
<dbReference type="RefSeq" id="WP_090796822.1">
    <property type="nucleotide sequence ID" value="NZ_FMYI01000010.1"/>
</dbReference>
<evidence type="ECO:0000259" key="9">
    <source>
        <dbReference type="PROSITE" id="PS50885"/>
    </source>
</evidence>
<name>A0A1G6M8V5_9BACI</name>